<keyword evidence="11" id="KW-0378">Hydrolase</keyword>
<gene>
    <name evidence="11" type="ORF">TraAM80_10068</name>
</gene>
<keyword evidence="6 7" id="KW-0505">Motor protein</keyword>
<dbReference type="GO" id="GO:0008017">
    <property type="term" value="F:microtubule binding"/>
    <property type="evidence" value="ECO:0007669"/>
    <property type="project" value="InterPro"/>
</dbReference>
<comment type="similarity">
    <text evidence="6 7">Belongs to the TRAFAC class myosin-kinesin ATPase superfamily. Kinesin family.</text>
</comment>
<feature type="compositionally biased region" description="Polar residues" evidence="9">
    <location>
        <begin position="1"/>
        <end position="17"/>
    </location>
</feature>
<evidence type="ECO:0000256" key="3">
    <source>
        <dbReference type="ARBA" id="ARBA00022741"/>
    </source>
</evidence>
<keyword evidence="4 6" id="KW-0067">ATP-binding</keyword>
<feature type="compositionally biased region" description="Basic and acidic residues" evidence="9">
    <location>
        <begin position="818"/>
        <end position="827"/>
    </location>
</feature>
<feature type="region of interest" description="Disordered" evidence="9">
    <location>
        <begin position="1"/>
        <end position="45"/>
    </location>
</feature>
<feature type="region of interest" description="Disordered" evidence="9">
    <location>
        <begin position="806"/>
        <end position="915"/>
    </location>
</feature>
<feature type="compositionally biased region" description="Basic and acidic residues" evidence="9">
    <location>
        <begin position="35"/>
        <end position="45"/>
    </location>
</feature>
<comment type="caution">
    <text evidence="11">The sequence shown here is derived from an EMBL/GenBank/DDBJ whole genome shotgun (WGS) entry which is preliminary data.</text>
</comment>
<dbReference type="EMBL" id="MKGL01000786">
    <property type="protein sequence ID" value="RNE95845.1"/>
    <property type="molecule type" value="Genomic_DNA"/>
</dbReference>
<dbReference type="GO" id="GO:0016787">
    <property type="term" value="F:hydrolase activity"/>
    <property type="evidence" value="ECO:0007669"/>
    <property type="project" value="UniProtKB-KW"/>
</dbReference>
<dbReference type="PANTHER" id="PTHR47969:SF15">
    <property type="entry name" value="CHROMOSOME-ASSOCIATED KINESIN KIF4A-RELATED"/>
    <property type="match status" value="1"/>
</dbReference>
<dbReference type="GO" id="GO:0005875">
    <property type="term" value="C:microtubule associated complex"/>
    <property type="evidence" value="ECO:0007669"/>
    <property type="project" value="TreeGrafter"/>
</dbReference>
<reference evidence="11 12" key="1">
    <citation type="journal article" date="2018" name="BMC Genomics">
        <title>Genomic comparison of Trypanosoma conorhini and Trypanosoma rangeli to Trypanosoma cruzi strains of high and low virulence.</title>
        <authorList>
            <person name="Bradwell K.R."/>
            <person name="Koparde V.N."/>
            <person name="Matveyev A.V."/>
            <person name="Serrano M.G."/>
            <person name="Alves J.M."/>
            <person name="Parikh H."/>
            <person name="Huang B."/>
            <person name="Lee V."/>
            <person name="Espinosa-Alvarez O."/>
            <person name="Ortiz P.A."/>
            <person name="Costa-Martins A.G."/>
            <person name="Teixeira M.M."/>
            <person name="Buck G.A."/>
        </authorList>
    </citation>
    <scope>NUCLEOTIDE SEQUENCE [LARGE SCALE GENOMIC DNA]</scope>
    <source>
        <strain evidence="11 12">AM80</strain>
    </source>
</reference>
<evidence type="ECO:0000256" key="6">
    <source>
        <dbReference type="PROSITE-ProRule" id="PRU00283"/>
    </source>
</evidence>
<dbReference type="GO" id="GO:0005524">
    <property type="term" value="F:ATP binding"/>
    <property type="evidence" value="ECO:0007669"/>
    <property type="project" value="UniProtKB-UniRule"/>
</dbReference>
<name>A0A3R7LER1_TRYRA</name>
<feature type="compositionally biased region" description="Polar residues" evidence="9">
    <location>
        <begin position="906"/>
        <end position="915"/>
    </location>
</feature>
<dbReference type="Pfam" id="PF00225">
    <property type="entry name" value="Kinesin"/>
    <property type="match status" value="1"/>
</dbReference>
<evidence type="ECO:0000256" key="4">
    <source>
        <dbReference type="ARBA" id="ARBA00022840"/>
    </source>
</evidence>
<dbReference type="GO" id="GO:0003777">
    <property type="term" value="F:microtubule motor activity"/>
    <property type="evidence" value="ECO:0007669"/>
    <property type="project" value="InterPro"/>
</dbReference>
<evidence type="ECO:0000256" key="8">
    <source>
        <dbReference type="SAM" id="Coils"/>
    </source>
</evidence>
<evidence type="ECO:0000259" key="10">
    <source>
        <dbReference type="PROSITE" id="PS50067"/>
    </source>
</evidence>
<evidence type="ECO:0000256" key="1">
    <source>
        <dbReference type="ARBA" id="ARBA00004496"/>
    </source>
</evidence>
<dbReference type="InterPro" id="IPR027417">
    <property type="entry name" value="P-loop_NTPase"/>
</dbReference>
<evidence type="ECO:0000256" key="5">
    <source>
        <dbReference type="ARBA" id="ARBA00023054"/>
    </source>
</evidence>
<keyword evidence="3 6" id="KW-0547">Nucleotide-binding</keyword>
<keyword evidence="5 8" id="KW-0175">Coiled coil</keyword>
<dbReference type="PRINTS" id="PR00380">
    <property type="entry name" value="KINESINHEAVY"/>
</dbReference>
<evidence type="ECO:0000256" key="9">
    <source>
        <dbReference type="SAM" id="MobiDB-lite"/>
    </source>
</evidence>
<evidence type="ECO:0000313" key="12">
    <source>
        <dbReference type="Proteomes" id="UP000283634"/>
    </source>
</evidence>
<keyword evidence="2" id="KW-0963">Cytoplasm</keyword>
<dbReference type="GO" id="GO:0007018">
    <property type="term" value="P:microtubule-based movement"/>
    <property type="evidence" value="ECO:0007669"/>
    <property type="project" value="InterPro"/>
</dbReference>
<comment type="subcellular location">
    <subcellularLocation>
        <location evidence="1">Cytoplasm</location>
    </subcellularLocation>
</comment>
<dbReference type="Gene3D" id="3.40.850.10">
    <property type="entry name" value="Kinesin motor domain"/>
    <property type="match status" value="1"/>
</dbReference>
<dbReference type="InterPro" id="IPR027640">
    <property type="entry name" value="Kinesin-like_fam"/>
</dbReference>
<dbReference type="GO" id="GO:0051231">
    <property type="term" value="P:spindle elongation"/>
    <property type="evidence" value="ECO:0007669"/>
    <property type="project" value="TreeGrafter"/>
</dbReference>
<dbReference type="SMART" id="SM00129">
    <property type="entry name" value="KISc"/>
    <property type="match status" value="1"/>
</dbReference>
<dbReference type="PROSITE" id="PS50067">
    <property type="entry name" value="KINESIN_MOTOR_2"/>
    <property type="match status" value="1"/>
</dbReference>
<feature type="coiled-coil region" evidence="8">
    <location>
        <begin position="538"/>
        <end position="623"/>
    </location>
</feature>
<evidence type="ECO:0000313" key="11">
    <source>
        <dbReference type="EMBL" id="RNE95845.1"/>
    </source>
</evidence>
<keyword evidence="7" id="KW-0493">Microtubule</keyword>
<dbReference type="OrthoDB" id="123929at2759"/>
<dbReference type="PANTHER" id="PTHR47969">
    <property type="entry name" value="CHROMOSOME-ASSOCIATED KINESIN KIF4A-RELATED"/>
    <property type="match status" value="1"/>
</dbReference>
<dbReference type="AlphaFoldDB" id="A0A3R7LER1"/>
<organism evidence="11 12">
    <name type="scientific">Trypanosoma rangeli</name>
    <dbReference type="NCBI Taxonomy" id="5698"/>
    <lineage>
        <taxon>Eukaryota</taxon>
        <taxon>Discoba</taxon>
        <taxon>Euglenozoa</taxon>
        <taxon>Kinetoplastea</taxon>
        <taxon>Metakinetoplastina</taxon>
        <taxon>Trypanosomatida</taxon>
        <taxon>Trypanosomatidae</taxon>
        <taxon>Trypanosoma</taxon>
        <taxon>Herpetosoma</taxon>
    </lineage>
</organism>
<dbReference type="GO" id="GO:0005874">
    <property type="term" value="C:microtubule"/>
    <property type="evidence" value="ECO:0007669"/>
    <property type="project" value="UniProtKB-KW"/>
</dbReference>
<feature type="domain" description="Kinesin motor" evidence="10">
    <location>
        <begin position="48"/>
        <end position="523"/>
    </location>
</feature>
<dbReference type="PROSITE" id="PS00411">
    <property type="entry name" value="KINESIN_MOTOR_1"/>
    <property type="match status" value="1"/>
</dbReference>
<evidence type="ECO:0000256" key="2">
    <source>
        <dbReference type="ARBA" id="ARBA00022490"/>
    </source>
</evidence>
<dbReference type="InterPro" id="IPR036961">
    <property type="entry name" value="Kinesin_motor_dom_sf"/>
</dbReference>
<feature type="binding site" evidence="6">
    <location>
        <begin position="206"/>
        <end position="213"/>
    </location>
    <ligand>
        <name>ATP</name>
        <dbReference type="ChEBI" id="CHEBI:30616"/>
    </ligand>
</feature>
<dbReference type="VEuPathDB" id="TriTrypDB:TRSC58_05171"/>
<keyword evidence="12" id="KW-1185">Reference proteome</keyword>
<dbReference type="Proteomes" id="UP000283634">
    <property type="component" value="Unassembled WGS sequence"/>
</dbReference>
<evidence type="ECO:0000256" key="7">
    <source>
        <dbReference type="RuleBase" id="RU000394"/>
    </source>
</evidence>
<feature type="region of interest" description="Disordered" evidence="9">
    <location>
        <begin position="120"/>
        <end position="147"/>
    </location>
</feature>
<dbReference type="InterPro" id="IPR019821">
    <property type="entry name" value="Kinesin_motor_CS"/>
</dbReference>
<proteinExistence type="inferred from homology"/>
<dbReference type="GO" id="GO:0005737">
    <property type="term" value="C:cytoplasm"/>
    <property type="evidence" value="ECO:0007669"/>
    <property type="project" value="UniProtKB-SubCell"/>
</dbReference>
<dbReference type="GO" id="GO:0007052">
    <property type="term" value="P:mitotic spindle organization"/>
    <property type="evidence" value="ECO:0007669"/>
    <property type="project" value="TreeGrafter"/>
</dbReference>
<protein>
    <recommendedName>
        <fullName evidence="7">Kinesin-like protein</fullName>
    </recommendedName>
</protein>
<accession>A0A3R7LER1</accession>
<dbReference type="InterPro" id="IPR001752">
    <property type="entry name" value="Kinesin_motor_dom"/>
</dbReference>
<dbReference type="SUPFAM" id="SSF52540">
    <property type="entry name" value="P-loop containing nucleoside triphosphate hydrolases"/>
    <property type="match status" value="1"/>
</dbReference>
<sequence>MWRQSASMISARGNRQSKPPLMEDDESVAGPFSPRNERNPSKKKNEVGITVTVRIRPFLQQEKVGETDGKGRMLNGLDEPVVDVDADGKTLLLRDPQSSGGSSLTFVFDTIFSSLAPTVDLGASGTRNHEGTGSNRQKGSPRHVVNGAGGTLELRVTPDDAGNYAVEQRCSTNAREEEQKQVYKMLAIPVVDWSLRGFNACIIAYGQTGSGKTYTMMGTPNCEGLIPRLCRLLFTRIAETKMVEQQLLPSLLPSAKNSPECSLSEHSSRAKSEVGDRYAQTLDASMSCLNYPVDARLAKVTISFMEIYNEQVRDLLKPERRKGNISQFSSRFHSDPMDAYETLRVRQHPLYGRFVEGLTTIEVDDWSKCLMYIKQGNAVRAQASTKHNENSSRSHAIFQIALTQTVHLGGRVRGKEVTTHCTSRINLIDLAGSERLQNISSKKHIVAETNAINLSLSVLRRVITALANREKLVPYRESILTYVLADNFGGNSHTIMCATISPHHSKSAETESTLRYASLARGIVNSVKVNEKPHAKIIRELKERMKQLQEKLRGQHDGEQVVALEGKIKEKAYALEELRQREEELQTIVLASRQREKKLLEYLKKNQAAKDMWRQKAQKLKEERTQLIMAVKERARLFPDLAVEDIIKLANEGSETESESVPSTTSLAYASLSQECLPKIINVASNYEEALEYPISSRPSMRIGQRHQNVGSFACNASSRVSYSGVNSEASESRGKSLDSVISHSRGGDEKRFFSVTRKSLPQEEDVSFLMTPRPHPMSFSSSPNGANGVAVPCMPYSLMQDERSKEMVSKSFGRSVRNADKRKDVPLKLTPLQVPHTPEAAGAMKNKTERGTSGRSVSRKPRSEEGFQCRMRGRGSSSGETTRRLAPSKSPSLRALNPTEKKYSGSRSLLTKRH</sequence>
<dbReference type="GeneID" id="40334001"/>
<dbReference type="RefSeq" id="XP_029233424.1">
    <property type="nucleotide sequence ID" value="XM_029386718.1"/>
</dbReference>